<dbReference type="InterPro" id="IPR013833">
    <property type="entry name" value="Cyt_c_oxidase_su3_a-hlx"/>
</dbReference>
<evidence type="ECO:0000256" key="7">
    <source>
        <dbReference type="SAM" id="Phobius"/>
    </source>
</evidence>
<feature type="domain" description="Heme-copper oxidase subunit III family profile" evidence="8">
    <location>
        <begin position="1"/>
        <end position="188"/>
    </location>
</feature>
<dbReference type="GO" id="GO:0004129">
    <property type="term" value="F:cytochrome-c oxidase activity"/>
    <property type="evidence" value="ECO:0007669"/>
    <property type="project" value="InterPro"/>
</dbReference>
<evidence type="ECO:0000256" key="4">
    <source>
        <dbReference type="ARBA" id="ARBA00022989"/>
    </source>
</evidence>
<organism evidence="9 10">
    <name type="scientific">Pseudomonas mangiferae</name>
    <dbReference type="NCBI Taxonomy" id="2593654"/>
    <lineage>
        <taxon>Bacteria</taxon>
        <taxon>Pseudomonadati</taxon>
        <taxon>Pseudomonadota</taxon>
        <taxon>Gammaproteobacteria</taxon>
        <taxon>Pseudomonadales</taxon>
        <taxon>Pseudomonadaceae</taxon>
        <taxon>Pseudomonas</taxon>
    </lineage>
</organism>
<dbReference type="Pfam" id="PF00510">
    <property type="entry name" value="COX3"/>
    <property type="match status" value="1"/>
</dbReference>
<dbReference type="InterPro" id="IPR035973">
    <property type="entry name" value="Cyt_c_oxidase_su3-like_sf"/>
</dbReference>
<dbReference type="PANTHER" id="PTHR11403">
    <property type="entry name" value="CYTOCHROME C OXIDASE SUBUNIT III"/>
    <property type="match status" value="1"/>
</dbReference>
<reference evidence="9 10" key="1">
    <citation type="submission" date="2019-07" db="EMBL/GenBank/DDBJ databases">
        <title>Pseudomonas mangiferae sp. nov., isolated from bark of mango tree in Thailand.</title>
        <authorList>
            <person name="Srisuk N."/>
            <person name="Anurat P."/>
        </authorList>
    </citation>
    <scope>NUCLEOTIDE SEQUENCE [LARGE SCALE GENOMIC DNA]</scope>
    <source>
        <strain evidence="9 10">DMKU_BBB3-04</strain>
    </source>
</reference>
<keyword evidence="5 7" id="KW-0472">Membrane</keyword>
<dbReference type="AlphaFoldDB" id="A0A553GW66"/>
<proteinExistence type="inferred from homology"/>
<sequence>MWLFLASETMMFGGLLLVLWFYRLSHPRETAEALASMHWLLATGNTALLLTGSLCMTLALAAAREGEARVLRRWLWVAALLGLGFLAGKSVEYGLEFQEGLLPGNDPASPLKSGAARLFMNVYLTATALHGVHILVAVLLVGGLAWRVGRGNLPVPAKAVTVEMIALYWHVVDLIWLFLYPTLYLAGRGA</sequence>
<evidence type="ECO:0000256" key="5">
    <source>
        <dbReference type="ARBA" id="ARBA00023136"/>
    </source>
</evidence>
<evidence type="ECO:0000256" key="1">
    <source>
        <dbReference type="ARBA" id="ARBA00004141"/>
    </source>
</evidence>
<keyword evidence="4 7" id="KW-1133">Transmembrane helix</keyword>
<dbReference type="OrthoDB" id="9810850at2"/>
<dbReference type="GO" id="GO:0005886">
    <property type="term" value="C:plasma membrane"/>
    <property type="evidence" value="ECO:0007669"/>
    <property type="project" value="UniProtKB-SubCell"/>
</dbReference>
<dbReference type="Gene3D" id="1.20.120.80">
    <property type="entry name" value="Cytochrome c oxidase, subunit III, four-helix bundle"/>
    <property type="match status" value="1"/>
</dbReference>
<gene>
    <name evidence="9" type="ORF">FM069_16620</name>
</gene>
<keyword evidence="3 6" id="KW-0812">Transmembrane</keyword>
<accession>A0A553GW66</accession>
<dbReference type="SUPFAM" id="SSF81452">
    <property type="entry name" value="Cytochrome c oxidase subunit III-like"/>
    <property type="match status" value="1"/>
</dbReference>
<evidence type="ECO:0000256" key="2">
    <source>
        <dbReference type="ARBA" id="ARBA00010581"/>
    </source>
</evidence>
<protein>
    <submittedName>
        <fullName evidence="9">Cytochrome c oxidase polypeptide III</fullName>
    </submittedName>
</protein>
<evidence type="ECO:0000313" key="9">
    <source>
        <dbReference type="EMBL" id="TRX73764.1"/>
    </source>
</evidence>
<dbReference type="PROSITE" id="PS50253">
    <property type="entry name" value="COX3"/>
    <property type="match status" value="1"/>
</dbReference>
<feature type="transmembrane region" description="Helical" evidence="7">
    <location>
        <begin position="167"/>
        <end position="187"/>
    </location>
</feature>
<name>A0A553GW66_9PSED</name>
<evidence type="ECO:0000313" key="10">
    <source>
        <dbReference type="Proteomes" id="UP000315235"/>
    </source>
</evidence>
<comment type="similarity">
    <text evidence="2 6">Belongs to the cytochrome c oxidase subunit 3 family.</text>
</comment>
<dbReference type="EMBL" id="VJOY01000012">
    <property type="protein sequence ID" value="TRX73764.1"/>
    <property type="molecule type" value="Genomic_DNA"/>
</dbReference>
<keyword evidence="10" id="KW-1185">Reference proteome</keyword>
<dbReference type="Proteomes" id="UP000315235">
    <property type="component" value="Unassembled WGS sequence"/>
</dbReference>
<comment type="caution">
    <text evidence="9">The sequence shown here is derived from an EMBL/GenBank/DDBJ whole genome shotgun (WGS) entry which is preliminary data.</text>
</comment>
<feature type="transmembrane region" description="Helical" evidence="7">
    <location>
        <begin position="37"/>
        <end position="62"/>
    </location>
</feature>
<feature type="transmembrane region" description="Helical" evidence="7">
    <location>
        <begin position="122"/>
        <end position="146"/>
    </location>
</feature>
<dbReference type="PANTHER" id="PTHR11403:SF6">
    <property type="entry name" value="NITRIC OXIDE REDUCTASE SUBUNIT E"/>
    <property type="match status" value="1"/>
</dbReference>
<dbReference type="GO" id="GO:0019646">
    <property type="term" value="P:aerobic electron transport chain"/>
    <property type="evidence" value="ECO:0007669"/>
    <property type="project" value="InterPro"/>
</dbReference>
<feature type="transmembrane region" description="Helical" evidence="7">
    <location>
        <begin position="74"/>
        <end position="91"/>
    </location>
</feature>
<evidence type="ECO:0000256" key="3">
    <source>
        <dbReference type="ARBA" id="ARBA00022692"/>
    </source>
</evidence>
<dbReference type="InterPro" id="IPR024791">
    <property type="entry name" value="Cyt_c/ubiquinol_Oxase_su3"/>
</dbReference>
<comment type="subcellular location">
    <subcellularLocation>
        <location evidence="6">Cell membrane</location>
        <topology evidence="6">Multi-pass membrane protein</topology>
    </subcellularLocation>
    <subcellularLocation>
        <location evidence="1">Membrane</location>
        <topology evidence="1">Multi-pass membrane protein</topology>
    </subcellularLocation>
</comment>
<evidence type="ECO:0000256" key="6">
    <source>
        <dbReference type="RuleBase" id="RU003376"/>
    </source>
</evidence>
<evidence type="ECO:0000259" key="8">
    <source>
        <dbReference type="PROSITE" id="PS50253"/>
    </source>
</evidence>
<dbReference type="InterPro" id="IPR000298">
    <property type="entry name" value="Cyt_c_oxidase-like_su3"/>
</dbReference>